<protein>
    <submittedName>
        <fullName evidence="2">Uncharacterized protein</fullName>
    </submittedName>
</protein>
<evidence type="ECO:0000313" key="3">
    <source>
        <dbReference type="Proteomes" id="UP000001739"/>
    </source>
</evidence>
<dbReference type="KEGG" id="bpy:Bphyt_1195"/>
<gene>
    <name evidence="2" type="ordered locus">Bphyt_1195</name>
</gene>
<name>B2T1Z9_PARPJ</name>
<evidence type="ECO:0000256" key="1">
    <source>
        <dbReference type="SAM" id="SignalP"/>
    </source>
</evidence>
<dbReference type="EMBL" id="CP001052">
    <property type="protein sequence ID" value="ACD15610.1"/>
    <property type="molecule type" value="Genomic_DNA"/>
</dbReference>
<dbReference type="OrthoDB" id="8188997at2"/>
<dbReference type="Proteomes" id="UP000001739">
    <property type="component" value="Chromosome 1"/>
</dbReference>
<organism evidence="2 3">
    <name type="scientific">Paraburkholderia phytofirmans (strain DSM 17436 / LMG 22146 / PsJN)</name>
    <name type="common">Burkholderia phytofirmans</name>
    <dbReference type="NCBI Taxonomy" id="398527"/>
    <lineage>
        <taxon>Bacteria</taxon>
        <taxon>Pseudomonadati</taxon>
        <taxon>Pseudomonadota</taxon>
        <taxon>Betaproteobacteria</taxon>
        <taxon>Burkholderiales</taxon>
        <taxon>Burkholderiaceae</taxon>
        <taxon>Paraburkholderia</taxon>
    </lineage>
</organism>
<proteinExistence type="predicted"/>
<dbReference type="HOGENOM" id="CLU_2367455_0_0_4"/>
<feature type="chain" id="PRO_5002782116" evidence="1">
    <location>
        <begin position="24"/>
        <end position="95"/>
    </location>
</feature>
<keyword evidence="1" id="KW-0732">Signal</keyword>
<dbReference type="RefSeq" id="WP_012432232.1">
    <property type="nucleotide sequence ID" value="NC_010681.1"/>
</dbReference>
<dbReference type="AlphaFoldDB" id="B2T1Z9"/>
<accession>B2T1Z9</accession>
<reference evidence="2 3" key="1">
    <citation type="journal article" date="2011" name="J. Bacteriol.">
        <title>Complete genome sequence of the plant growth-promoting endophyte Burkholderia phytofirmans strain PsJN.</title>
        <authorList>
            <person name="Weilharter A."/>
            <person name="Mitter B."/>
            <person name="Shin M.V."/>
            <person name="Chain P.S."/>
            <person name="Nowak J."/>
            <person name="Sessitsch A."/>
        </authorList>
    </citation>
    <scope>NUCLEOTIDE SEQUENCE [LARGE SCALE GENOMIC DNA]</scope>
    <source>
        <strain evidence="3">DSM 17436 / LMG 22146 / PsJN</strain>
    </source>
</reference>
<evidence type="ECO:0000313" key="2">
    <source>
        <dbReference type="EMBL" id="ACD15610.1"/>
    </source>
</evidence>
<sequence precursor="true">MKALRLTALAALTTLLLVDSAFAKTGQILVGNGGNRPAWSGMEYPCGTVVQDVAAGFCTKYTTNGKQVGEYYLTPKSNVAGGQCGWTVYEIECVN</sequence>
<feature type="signal peptide" evidence="1">
    <location>
        <begin position="1"/>
        <end position="23"/>
    </location>
</feature>